<evidence type="ECO:0000256" key="1">
    <source>
        <dbReference type="ARBA" id="ARBA00006217"/>
    </source>
</evidence>
<evidence type="ECO:0000313" key="3">
    <source>
        <dbReference type="Proteomes" id="UP000253314"/>
    </source>
</evidence>
<gene>
    <name evidence="2" type="ORF">DS031_22385</name>
</gene>
<dbReference type="Gene3D" id="3.40.1050.10">
    <property type="entry name" value="Carbonic anhydrase"/>
    <property type="match status" value="1"/>
</dbReference>
<dbReference type="InterPro" id="IPR036874">
    <property type="entry name" value="Carbonic_anhydrase_sf"/>
</dbReference>
<dbReference type="GO" id="GO:0008270">
    <property type="term" value="F:zinc ion binding"/>
    <property type="evidence" value="ECO:0007669"/>
    <property type="project" value="InterPro"/>
</dbReference>
<keyword evidence="3" id="KW-1185">Reference proteome</keyword>
<accession>A0A366XND2</accession>
<dbReference type="PANTHER" id="PTHR43175">
    <property type="entry name" value="CARBONIC ANHYDRASE"/>
    <property type="match status" value="1"/>
</dbReference>
<proteinExistence type="inferred from homology"/>
<evidence type="ECO:0000313" key="2">
    <source>
        <dbReference type="EMBL" id="RBW67417.1"/>
    </source>
</evidence>
<evidence type="ECO:0008006" key="4">
    <source>
        <dbReference type="Google" id="ProtNLM"/>
    </source>
</evidence>
<dbReference type="PANTHER" id="PTHR43175:SF1">
    <property type="entry name" value="CARBONIC ANHYDRASE-LIKE PROTEIN YBCF-RELATED"/>
    <property type="match status" value="1"/>
</dbReference>
<dbReference type="OrthoDB" id="9792260at2"/>
<sequence>MLVTSIEKKALIITGLNKELHSLFPELTNKSVEQLIVINSYGTVISDPYSCLIRNILLAVYCENVEEIYIIGERNSKENHLNKEELLSKMQEAGISQKTIETLEYMKTVGSDLFSWAAGDADIKKILSRNTEMIKHHPLLPKTVSVYGFIANTETGEVEAI</sequence>
<reference evidence="2 3" key="1">
    <citation type="submission" date="2018-07" db="EMBL/GenBank/DDBJ databases">
        <title>Lottiidibacillus patelloidae gen. nov., sp. nov., isolated from the intestinal tract of a marine limpet and the reclassification of B. taeanensis BH030017T, B. algicola KMM 3737T and B. hwajinpoensis SW-72T as genus Lottiidibacillus.</title>
        <authorList>
            <person name="Liu R."/>
            <person name="Huang Z."/>
        </authorList>
    </citation>
    <scope>NUCLEOTIDE SEQUENCE [LARGE SCALE GENOMIC DNA]</scope>
    <source>
        <strain evidence="2 3">BH030017</strain>
    </source>
</reference>
<dbReference type="Proteomes" id="UP000253314">
    <property type="component" value="Unassembled WGS sequence"/>
</dbReference>
<dbReference type="SUPFAM" id="SSF53056">
    <property type="entry name" value="beta-carbonic anhydrase, cab"/>
    <property type="match status" value="1"/>
</dbReference>
<dbReference type="GO" id="GO:0004089">
    <property type="term" value="F:carbonate dehydratase activity"/>
    <property type="evidence" value="ECO:0007669"/>
    <property type="project" value="InterPro"/>
</dbReference>
<comment type="caution">
    <text evidence="2">The sequence shown here is derived from an EMBL/GenBank/DDBJ whole genome shotgun (WGS) entry which is preliminary data.</text>
</comment>
<protein>
    <recommendedName>
        <fullName evidence="4">Carbonic anhydrase</fullName>
    </recommendedName>
</protein>
<dbReference type="AlphaFoldDB" id="A0A366XND2"/>
<organism evidence="2 3">
    <name type="scientific">Bacillus taeanensis</name>
    <dbReference type="NCBI Taxonomy" id="273032"/>
    <lineage>
        <taxon>Bacteria</taxon>
        <taxon>Bacillati</taxon>
        <taxon>Bacillota</taxon>
        <taxon>Bacilli</taxon>
        <taxon>Bacillales</taxon>
        <taxon>Bacillaceae</taxon>
        <taxon>Bacillus</taxon>
    </lineage>
</organism>
<dbReference type="RefSeq" id="WP_113808387.1">
    <property type="nucleotide sequence ID" value="NZ_QOCW01000038.1"/>
</dbReference>
<comment type="similarity">
    <text evidence="1">Belongs to the beta-class carbonic anhydrase family.</text>
</comment>
<dbReference type="EMBL" id="QOCW01000038">
    <property type="protein sequence ID" value="RBW67417.1"/>
    <property type="molecule type" value="Genomic_DNA"/>
</dbReference>
<dbReference type="InterPro" id="IPR001765">
    <property type="entry name" value="Carbonic_anhydrase"/>
</dbReference>
<name>A0A366XND2_9BACI</name>